<dbReference type="PANTHER" id="PTHR42839:SF2">
    <property type="entry name" value="ISOCHORISMATE SYNTHASE ENTC"/>
    <property type="match status" value="1"/>
</dbReference>
<dbReference type="EMBL" id="CP000510">
    <property type="protein sequence ID" value="ABM02218.1"/>
    <property type="molecule type" value="Genomic_DNA"/>
</dbReference>
<comment type="catalytic activity">
    <reaction evidence="1 4">
        <text>chorismate = isochorismate</text>
        <dbReference type="Rhea" id="RHEA:18985"/>
        <dbReference type="ChEBI" id="CHEBI:29748"/>
        <dbReference type="ChEBI" id="CHEBI:29780"/>
        <dbReference type="EC" id="5.4.4.2"/>
    </reaction>
</comment>
<proteinExistence type="inferred from homology"/>
<dbReference type="InterPro" id="IPR034681">
    <property type="entry name" value="MenF"/>
</dbReference>
<comment type="similarity">
    <text evidence="2 4">Belongs to the isochorismate synthase family.</text>
</comment>
<feature type="active site" description="Proton acceptor" evidence="4">
    <location>
        <position position="191"/>
    </location>
</feature>
<evidence type="ECO:0000256" key="1">
    <source>
        <dbReference type="ARBA" id="ARBA00000799"/>
    </source>
</evidence>
<evidence type="ECO:0000313" key="6">
    <source>
        <dbReference type="EMBL" id="ABM02218.1"/>
    </source>
</evidence>
<evidence type="ECO:0000256" key="4">
    <source>
        <dbReference type="HAMAP-Rule" id="MF_01935"/>
    </source>
</evidence>
<keyword evidence="4" id="KW-0479">Metal-binding</keyword>
<protein>
    <recommendedName>
        <fullName evidence="4">Isochorismate synthase MenF</fullName>
        <ecNumber evidence="4">5.4.4.2</ecNumber>
    </recommendedName>
    <alternativeName>
        <fullName evidence="4">Isochorismate mutase</fullName>
    </alternativeName>
</protein>
<dbReference type="AlphaFoldDB" id="A1SRV3"/>
<dbReference type="InterPro" id="IPR004561">
    <property type="entry name" value="IsoChor_synthase"/>
</dbReference>
<feature type="binding site" evidence="4">
    <location>
        <position position="418"/>
    </location>
    <ligand>
        <name>Mg(2+)</name>
        <dbReference type="ChEBI" id="CHEBI:18420"/>
    </ligand>
</feature>
<feature type="active site" description="Proton donor" evidence="4">
    <location>
        <position position="241"/>
    </location>
</feature>
<dbReference type="EC" id="5.4.4.2" evidence="4"/>
<dbReference type="Gene3D" id="3.60.120.10">
    <property type="entry name" value="Anthranilate synthase"/>
    <property type="match status" value="1"/>
</dbReference>
<name>A1SRV3_PSYIN</name>
<feature type="domain" description="Chorismate-utilising enzyme C-terminal" evidence="5">
    <location>
        <begin position="172"/>
        <end position="422"/>
    </location>
</feature>
<dbReference type="PANTHER" id="PTHR42839">
    <property type="entry name" value="ISOCHORISMATE SYNTHASE ENTC"/>
    <property type="match status" value="1"/>
</dbReference>
<dbReference type="Pfam" id="PF00425">
    <property type="entry name" value="Chorismate_bind"/>
    <property type="match status" value="1"/>
</dbReference>
<keyword evidence="4" id="KW-0474">Menaquinone biosynthesis</keyword>
<dbReference type="OrthoDB" id="9806579at2"/>
<evidence type="ECO:0000313" key="7">
    <source>
        <dbReference type="Proteomes" id="UP000000639"/>
    </source>
</evidence>
<organism evidence="6 7">
    <name type="scientific">Psychromonas ingrahamii (strain DSM 17664 / CCUG 51855 / 37)</name>
    <dbReference type="NCBI Taxonomy" id="357804"/>
    <lineage>
        <taxon>Bacteria</taxon>
        <taxon>Pseudomonadati</taxon>
        <taxon>Pseudomonadota</taxon>
        <taxon>Gammaproteobacteria</taxon>
        <taxon>Alteromonadales</taxon>
        <taxon>Psychromonadaceae</taxon>
        <taxon>Psychromonas</taxon>
    </lineage>
</organism>
<dbReference type="UniPathway" id="UPA00079"/>
<dbReference type="GO" id="GO:0009234">
    <property type="term" value="P:menaquinone biosynthetic process"/>
    <property type="evidence" value="ECO:0007669"/>
    <property type="project" value="UniProtKB-UniRule"/>
</dbReference>
<feature type="binding site" evidence="4">
    <location>
        <position position="285"/>
    </location>
    <ligand>
        <name>Mg(2+)</name>
        <dbReference type="ChEBI" id="CHEBI:18420"/>
    </ligand>
</feature>
<dbReference type="STRING" id="357804.Ping_0355"/>
<comment type="function">
    <text evidence="4">Catalyzes the conversion of chorismate to isochorismate.</text>
</comment>
<keyword evidence="3 4" id="KW-0413">Isomerase</keyword>
<evidence type="ECO:0000256" key="2">
    <source>
        <dbReference type="ARBA" id="ARBA00005297"/>
    </source>
</evidence>
<dbReference type="HAMAP" id="MF_01935">
    <property type="entry name" value="MenF"/>
    <property type="match status" value="1"/>
</dbReference>
<keyword evidence="7" id="KW-1185">Reference proteome</keyword>
<dbReference type="UniPathway" id="UPA01057">
    <property type="reaction ID" value="UER00163"/>
</dbReference>
<dbReference type="RefSeq" id="WP_011768777.1">
    <property type="nucleotide sequence ID" value="NC_008709.1"/>
</dbReference>
<evidence type="ECO:0000256" key="3">
    <source>
        <dbReference type="ARBA" id="ARBA00023235"/>
    </source>
</evidence>
<accession>A1SRV3</accession>
<comment type="cofactor">
    <cofactor evidence="4">
        <name>Mg(2+)</name>
        <dbReference type="ChEBI" id="CHEBI:18420"/>
    </cofactor>
</comment>
<comment type="pathway">
    <text evidence="4">Quinol/quinone metabolism; 1,4-dihydroxy-2-naphthoate biosynthesis; 1,4-dihydroxy-2-naphthoate from chorismate: step 1/7.</text>
</comment>
<dbReference type="InterPro" id="IPR005801">
    <property type="entry name" value="ADC_synthase"/>
</dbReference>
<dbReference type="Proteomes" id="UP000000639">
    <property type="component" value="Chromosome"/>
</dbReference>
<sequence>MLTAEHNFNLMVIFIREQLQQFAIKQGDKPSCNLVIPLTPFDLLGLLKGQSLDSDALYPRIYWEDIEHLQTIACFGAIDECTYIPEPIGEACYFGGLAFQQQGVQWADFPEILFIRPALEFTLEQQKLRLTCHFNGANSIEKSLLLINCLQKPVSPDAVNNIVVSREDLPNRQQWAELVESAIEYKALIPKVVLSRQTELICEQKVNQWDLINQWQEANPNSFHFAFQFSTNHTFIGCSPERLFSRENNRLKTEALAGTVNRGREPREDAILRQSLLSDKKIDRENYLVQEFIVSSLKRLKAEVTCSEPHVMQLLNVQHLRVEINAKLNAQTKDAHLLHNLHPTPAVGGCPKLPALQFINDKEHYNRGWYAGTVGYLRVDKSDFSVAIRSALVSSNKIKLFAGAGIVVGSIADQEWQELENKIHTILDILSV</sequence>
<dbReference type="GO" id="GO:0000287">
    <property type="term" value="F:magnesium ion binding"/>
    <property type="evidence" value="ECO:0007669"/>
    <property type="project" value="UniProtKB-UniRule"/>
</dbReference>
<dbReference type="eggNOG" id="COG1169">
    <property type="taxonomic scope" value="Bacteria"/>
</dbReference>
<evidence type="ECO:0000259" key="5">
    <source>
        <dbReference type="Pfam" id="PF00425"/>
    </source>
</evidence>
<comment type="pathway">
    <text evidence="4">Quinol/quinone metabolism; menaquinone biosynthesis.</text>
</comment>
<dbReference type="SUPFAM" id="SSF56322">
    <property type="entry name" value="ADC synthase"/>
    <property type="match status" value="1"/>
</dbReference>
<dbReference type="GO" id="GO:0008909">
    <property type="term" value="F:isochorismate synthase activity"/>
    <property type="evidence" value="ECO:0007669"/>
    <property type="project" value="UniProtKB-UniRule"/>
</dbReference>
<keyword evidence="4" id="KW-0460">Magnesium</keyword>
<dbReference type="KEGG" id="pin:Ping_0355"/>
<gene>
    <name evidence="4" type="primary">menF</name>
    <name evidence="6" type="ordered locus">Ping_0355</name>
</gene>
<dbReference type="HOGENOM" id="CLU_006493_8_4_6"/>
<dbReference type="NCBIfam" id="TIGR00543">
    <property type="entry name" value="isochor_syn"/>
    <property type="match status" value="1"/>
</dbReference>
<reference evidence="6 7" key="1">
    <citation type="submission" date="2007-01" db="EMBL/GenBank/DDBJ databases">
        <title>Complete sequence of Psychromonas ingrahamii 37.</title>
        <authorList>
            <consortium name="US DOE Joint Genome Institute"/>
            <person name="Copeland A."/>
            <person name="Lucas S."/>
            <person name="Lapidus A."/>
            <person name="Barry K."/>
            <person name="Detter J.C."/>
            <person name="Glavina del Rio T."/>
            <person name="Hammon N."/>
            <person name="Israni S."/>
            <person name="Dalin E."/>
            <person name="Tice H."/>
            <person name="Pitluck S."/>
            <person name="Thompson L.S."/>
            <person name="Brettin T."/>
            <person name="Bruce D."/>
            <person name="Han C."/>
            <person name="Tapia R."/>
            <person name="Schmutz J."/>
            <person name="Larimer F."/>
            <person name="Land M."/>
            <person name="Hauser L."/>
            <person name="Kyrpides N."/>
            <person name="Ivanova N."/>
            <person name="Staley J."/>
            <person name="Richardson P."/>
        </authorList>
    </citation>
    <scope>NUCLEOTIDE SEQUENCE [LARGE SCALE GENOMIC DNA]</scope>
    <source>
        <strain evidence="6 7">37</strain>
    </source>
</reference>
<dbReference type="InterPro" id="IPR015890">
    <property type="entry name" value="Chorismate_C"/>
</dbReference>